<gene>
    <name evidence="6" type="ORF">F2P56_037063</name>
</gene>
<protein>
    <recommendedName>
        <fullName evidence="8">Zinc finger BED domain-containing protein RICESLEEPER 2-like</fullName>
    </recommendedName>
</protein>
<reference evidence="6" key="2">
    <citation type="submission" date="2020-03" db="EMBL/GenBank/DDBJ databases">
        <title>Walnut 2.0.</title>
        <authorList>
            <person name="Marrano A."/>
            <person name="Britton M."/>
            <person name="Zimin A.V."/>
            <person name="Zaini P.A."/>
            <person name="Workman R."/>
            <person name="Puiu D."/>
            <person name="Bianco L."/>
            <person name="Allen B.J."/>
            <person name="Troggio M."/>
            <person name="Leslie C.A."/>
            <person name="Timp W."/>
            <person name="Dendekar A."/>
            <person name="Salzberg S.L."/>
            <person name="Neale D.B."/>
        </authorList>
    </citation>
    <scope>NUCLEOTIDE SEQUENCE</scope>
    <source>
        <tissue evidence="6">Leaves</tissue>
    </source>
</reference>
<dbReference type="Proteomes" id="UP000619265">
    <property type="component" value="Unassembled WGS sequence"/>
</dbReference>
<evidence type="ECO:0008006" key="8">
    <source>
        <dbReference type="Google" id="ProtNLM"/>
    </source>
</evidence>
<dbReference type="PANTHER" id="PTHR46481:SF10">
    <property type="entry name" value="ZINC FINGER BED DOMAIN-CONTAINING PROTEIN 39"/>
    <property type="match status" value="1"/>
</dbReference>
<evidence type="ECO:0000313" key="6">
    <source>
        <dbReference type="EMBL" id="KAF5441985.1"/>
    </source>
</evidence>
<name>A0A833X5A6_JUGRE</name>
<dbReference type="EMBL" id="LIHL02000657">
    <property type="protein sequence ID" value="KAF5441985.1"/>
    <property type="molecule type" value="Genomic_DNA"/>
</dbReference>
<keyword evidence="3" id="KW-0863">Zinc-finger</keyword>
<evidence type="ECO:0000313" key="7">
    <source>
        <dbReference type="Proteomes" id="UP000619265"/>
    </source>
</evidence>
<dbReference type="PANTHER" id="PTHR46481">
    <property type="entry name" value="ZINC FINGER BED DOMAIN-CONTAINING PROTEIN 4"/>
    <property type="match status" value="1"/>
</dbReference>
<dbReference type="GO" id="GO:0008270">
    <property type="term" value="F:zinc ion binding"/>
    <property type="evidence" value="ECO:0007669"/>
    <property type="project" value="UniProtKB-KW"/>
</dbReference>
<evidence type="ECO:0000256" key="4">
    <source>
        <dbReference type="ARBA" id="ARBA00022833"/>
    </source>
</evidence>
<proteinExistence type="predicted"/>
<keyword evidence="4" id="KW-0862">Zinc</keyword>
<evidence type="ECO:0000256" key="1">
    <source>
        <dbReference type="ARBA" id="ARBA00004123"/>
    </source>
</evidence>
<dbReference type="SUPFAM" id="SSF53098">
    <property type="entry name" value="Ribonuclease H-like"/>
    <property type="match status" value="1"/>
</dbReference>
<dbReference type="GO" id="GO:0005634">
    <property type="term" value="C:nucleus"/>
    <property type="evidence" value="ECO:0007669"/>
    <property type="project" value="UniProtKB-SubCell"/>
</dbReference>
<dbReference type="AlphaFoldDB" id="A0A833X5A6"/>
<dbReference type="InterPro" id="IPR012337">
    <property type="entry name" value="RNaseH-like_sf"/>
</dbReference>
<evidence type="ECO:0000256" key="2">
    <source>
        <dbReference type="ARBA" id="ARBA00022723"/>
    </source>
</evidence>
<comment type="caution">
    <text evidence="6">The sequence shown here is derived from an EMBL/GenBank/DDBJ whole genome shotgun (WGS) entry which is preliminary data.</text>
</comment>
<evidence type="ECO:0000256" key="3">
    <source>
        <dbReference type="ARBA" id="ARBA00022771"/>
    </source>
</evidence>
<reference evidence="6" key="1">
    <citation type="submission" date="2015-10" db="EMBL/GenBank/DDBJ databases">
        <authorList>
            <person name="Martinez-Garcia P.J."/>
            <person name="Crepeau M.W."/>
            <person name="Puiu D."/>
            <person name="Gonzalez-Ibeas D."/>
            <person name="Whalen J."/>
            <person name="Stevens K."/>
            <person name="Paul R."/>
            <person name="Butterfield T."/>
            <person name="Britton M."/>
            <person name="Reagan R."/>
            <person name="Chakraborty S."/>
            <person name="Walawage S.L."/>
            <person name="Vasquez-Gross H.A."/>
            <person name="Cardeno C."/>
            <person name="Famula R."/>
            <person name="Pratt K."/>
            <person name="Kuruganti S."/>
            <person name="Aradhya M.K."/>
            <person name="Leslie C.A."/>
            <person name="Dandekar A.M."/>
            <person name="Salzberg S.L."/>
            <person name="Wegrzyn J.L."/>
            <person name="Langley C.H."/>
            <person name="Neale D.B."/>
        </authorList>
    </citation>
    <scope>NUCLEOTIDE SEQUENCE</scope>
    <source>
        <tissue evidence="6">Leaves</tissue>
    </source>
</reference>
<accession>A0A833X5A6</accession>
<keyword evidence="5" id="KW-0539">Nucleus</keyword>
<comment type="subcellular location">
    <subcellularLocation>
        <location evidence="1">Nucleus</location>
    </subcellularLocation>
</comment>
<dbReference type="Gramene" id="Jr_Scaffold_647_00020_p1">
    <property type="protein sequence ID" value="cds.Jr_Scaffold_647_00020_p1"/>
    <property type="gene ID" value="Jr_Scaffold_647_00020"/>
</dbReference>
<keyword evidence="2" id="KW-0479">Metal-binding</keyword>
<organism evidence="6 7">
    <name type="scientific">Juglans regia</name>
    <name type="common">English walnut</name>
    <dbReference type="NCBI Taxonomy" id="51240"/>
    <lineage>
        <taxon>Eukaryota</taxon>
        <taxon>Viridiplantae</taxon>
        <taxon>Streptophyta</taxon>
        <taxon>Embryophyta</taxon>
        <taxon>Tracheophyta</taxon>
        <taxon>Spermatophyta</taxon>
        <taxon>Magnoliopsida</taxon>
        <taxon>eudicotyledons</taxon>
        <taxon>Gunneridae</taxon>
        <taxon>Pentapetalae</taxon>
        <taxon>rosids</taxon>
        <taxon>fabids</taxon>
        <taxon>Fagales</taxon>
        <taxon>Juglandaceae</taxon>
        <taxon>Juglans</taxon>
    </lineage>
</organism>
<evidence type="ECO:0000256" key="5">
    <source>
        <dbReference type="ARBA" id="ARBA00023242"/>
    </source>
</evidence>
<sequence length="131" mass="14977">MCLTAHLIDCEWKLYKKIINFCLIPNHNGDTIGKHVESCLQDWGIDKILTVTVDNASSNDVAIDYLKRFVGGHLLEGKYIHIRTVEALVCTHNWLKDPVHIDLRASLDNVESFEAESEFDPKSSFIYVDEE</sequence>
<dbReference type="InterPro" id="IPR052035">
    <property type="entry name" value="ZnF_BED_domain_contain"/>
</dbReference>